<dbReference type="AlphaFoldDB" id="A0A6A6S9C0"/>
<dbReference type="Proteomes" id="UP000799753">
    <property type="component" value="Unassembled WGS sequence"/>
</dbReference>
<accession>A0A6A6S9C0</accession>
<gene>
    <name evidence="2" type="ORF">P280DRAFT_546718</name>
</gene>
<evidence type="ECO:0000256" key="1">
    <source>
        <dbReference type="SAM" id="MobiDB-lite"/>
    </source>
</evidence>
<name>A0A6A6S9C0_9PLEO</name>
<feature type="region of interest" description="Disordered" evidence="1">
    <location>
        <begin position="251"/>
        <end position="358"/>
    </location>
</feature>
<evidence type="ECO:0000313" key="2">
    <source>
        <dbReference type="EMBL" id="KAF2643827.1"/>
    </source>
</evidence>
<feature type="compositionally biased region" description="Basic and acidic residues" evidence="1">
    <location>
        <begin position="267"/>
        <end position="295"/>
    </location>
</feature>
<organism evidence="2 3">
    <name type="scientific">Massarina eburnea CBS 473.64</name>
    <dbReference type="NCBI Taxonomy" id="1395130"/>
    <lineage>
        <taxon>Eukaryota</taxon>
        <taxon>Fungi</taxon>
        <taxon>Dikarya</taxon>
        <taxon>Ascomycota</taxon>
        <taxon>Pezizomycotina</taxon>
        <taxon>Dothideomycetes</taxon>
        <taxon>Pleosporomycetidae</taxon>
        <taxon>Pleosporales</taxon>
        <taxon>Massarineae</taxon>
        <taxon>Massarinaceae</taxon>
        <taxon>Massarina</taxon>
    </lineage>
</organism>
<feature type="compositionally biased region" description="Basic and acidic residues" evidence="1">
    <location>
        <begin position="319"/>
        <end position="334"/>
    </location>
</feature>
<keyword evidence="3" id="KW-1185">Reference proteome</keyword>
<evidence type="ECO:0000313" key="3">
    <source>
        <dbReference type="Proteomes" id="UP000799753"/>
    </source>
</evidence>
<protein>
    <submittedName>
        <fullName evidence="2">Uncharacterized protein</fullName>
    </submittedName>
</protein>
<sequence length="601" mass="66856">MSNPSRPKINNTSVFGHLAALHPYVGVFAPPFSIALPQPTDDNIVTLKDILADGTSIQSIPVDSHPKPTNSILTLADVITDTTGISLLRPVQANPRYTSYTYSCSNSTNSSFSYYRSGSTSSSTKSIISVDSETEELLRPHQRLIPIFNENAKTEESKETRRREQKKTFRFLENPKLYINSICEKKDMAKLEGQEHARAKNVRKEQYRNWDYITLDSTSTFANIVWKLSDRSLCKAEGVLKTKFEKKDTKINGKDAQGNESEDKESEEDKDRKGHDGREGGNGDKDQNSGHEDVNNHNGDGNGNTKHGNTNPSNDDNDDDKKPPHSPSKDPFKDPEDDSDRDSDSSSSTTTIPGIEIYGIHTPIAHPYTVPPTRPKIIDTHGPPYPKVVPKAPILPSDEVYGSYTAQSTTYTYPDTHFPDIATIPPLRHPTDTVPTSVDSKKTVRIEYAITVTYIKPSLGDTDSDTLPIPPRCRETRTGKHVVILPSFQDVDVVANAARIYPSVISVESEIKVWYISEEDATTPNIQTVTSRPFAIDIPPHPHPTISIPITDTEERSTESNPAYFIASDSVMDGLEAHVNDFLQPPPLKRSRPIIPRKLRM</sequence>
<proteinExistence type="predicted"/>
<dbReference type="EMBL" id="MU006779">
    <property type="protein sequence ID" value="KAF2643827.1"/>
    <property type="molecule type" value="Genomic_DNA"/>
</dbReference>
<feature type="compositionally biased region" description="Low complexity" evidence="1">
    <location>
        <begin position="296"/>
        <end position="314"/>
    </location>
</feature>
<reference evidence="2" key="1">
    <citation type="journal article" date="2020" name="Stud. Mycol.">
        <title>101 Dothideomycetes genomes: a test case for predicting lifestyles and emergence of pathogens.</title>
        <authorList>
            <person name="Haridas S."/>
            <person name="Albert R."/>
            <person name="Binder M."/>
            <person name="Bloem J."/>
            <person name="Labutti K."/>
            <person name="Salamov A."/>
            <person name="Andreopoulos B."/>
            <person name="Baker S."/>
            <person name="Barry K."/>
            <person name="Bills G."/>
            <person name="Bluhm B."/>
            <person name="Cannon C."/>
            <person name="Castanera R."/>
            <person name="Culley D."/>
            <person name="Daum C."/>
            <person name="Ezra D."/>
            <person name="Gonzalez J."/>
            <person name="Henrissat B."/>
            <person name="Kuo A."/>
            <person name="Liang C."/>
            <person name="Lipzen A."/>
            <person name="Lutzoni F."/>
            <person name="Magnuson J."/>
            <person name="Mondo S."/>
            <person name="Nolan M."/>
            <person name="Ohm R."/>
            <person name="Pangilinan J."/>
            <person name="Park H.-J."/>
            <person name="Ramirez L."/>
            <person name="Alfaro M."/>
            <person name="Sun H."/>
            <person name="Tritt A."/>
            <person name="Yoshinaga Y."/>
            <person name="Zwiers L.-H."/>
            <person name="Turgeon B."/>
            <person name="Goodwin S."/>
            <person name="Spatafora J."/>
            <person name="Crous P."/>
            <person name="Grigoriev I."/>
        </authorList>
    </citation>
    <scope>NUCLEOTIDE SEQUENCE</scope>
    <source>
        <strain evidence="2">CBS 473.64</strain>
    </source>
</reference>